<dbReference type="InterPro" id="IPR001538">
    <property type="entry name" value="Man6P_isomerase-2_C"/>
</dbReference>
<dbReference type="Gene3D" id="2.60.120.10">
    <property type="entry name" value="Jelly Rolls"/>
    <property type="match status" value="1"/>
</dbReference>
<dbReference type="RefSeq" id="WP_141443076.1">
    <property type="nucleotide sequence ID" value="NZ_CP038231.1"/>
</dbReference>
<keyword evidence="4 12" id="KW-0548">Nucleotidyltransferase</keyword>
<evidence type="ECO:0000313" key="12">
    <source>
        <dbReference type="EMBL" id="QDH13415.1"/>
    </source>
</evidence>
<evidence type="ECO:0000259" key="9">
    <source>
        <dbReference type="Pfam" id="PF00483"/>
    </source>
</evidence>
<comment type="catalytic activity">
    <reaction evidence="7">
        <text>alpha-D-mannose 1-phosphate + GTP + H(+) = GDP-alpha-D-mannose + diphosphate</text>
        <dbReference type="Rhea" id="RHEA:15229"/>
        <dbReference type="ChEBI" id="CHEBI:15378"/>
        <dbReference type="ChEBI" id="CHEBI:33019"/>
        <dbReference type="ChEBI" id="CHEBI:37565"/>
        <dbReference type="ChEBI" id="CHEBI:57527"/>
        <dbReference type="ChEBI" id="CHEBI:58409"/>
        <dbReference type="EC" id="2.7.7.13"/>
    </reaction>
</comment>
<name>A0A4Y6UBC4_9PROT</name>
<dbReference type="InterPro" id="IPR029044">
    <property type="entry name" value="Nucleotide-diphossugar_trans"/>
</dbReference>
<reference evidence="12 13" key="1">
    <citation type="submission" date="2019-03" db="EMBL/GenBank/DDBJ databases">
        <title>The complete genome sequence of Swingsia_sp. F3b2 LMG30590(T).</title>
        <authorList>
            <person name="Chua K.-O."/>
            <person name="Chan K.-G."/>
            <person name="See-Too W.-S."/>
        </authorList>
    </citation>
    <scope>NUCLEOTIDE SEQUENCE [LARGE SCALE GENOMIC DNA]</scope>
    <source>
        <strain evidence="12 13">F3b2</strain>
    </source>
</reference>
<evidence type="ECO:0000256" key="5">
    <source>
        <dbReference type="ARBA" id="ARBA00022741"/>
    </source>
</evidence>
<dbReference type="GO" id="GO:0000271">
    <property type="term" value="P:polysaccharide biosynthetic process"/>
    <property type="evidence" value="ECO:0007669"/>
    <property type="project" value="InterPro"/>
</dbReference>
<keyword evidence="5" id="KW-0547">Nucleotide-binding</keyword>
<organism evidence="12 13">
    <name type="scientific">Formicincola oecophyllae</name>
    <dbReference type="NCBI Taxonomy" id="2558361"/>
    <lineage>
        <taxon>Bacteria</taxon>
        <taxon>Pseudomonadati</taxon>
        <taxon>Pseudomonadota</taxon>
        <taxon>Alphaproteobacteria</taxon>
        <taxon>Acetobacterales</taxon>
        <taxon>Acetobacteraceae</taxon>
        <taxon>Formicincola</taxon>
    </lineage>
</organism>
<keyword evidence="12" id="KW-0413">Isomerase</keyword>
<evidence type="ECO:0000256" key="4">
    <source>
        <dbReference type="ARBA" id="ARBA00022695"/>
    </source>
</evidence>
<feature type="domain" description="Nucleotidyl transferase" evidence="9">
    <location>
        <begin position="12"/>
        <end position="299"/>
    </location>
</feature>
<sequence length="484" mass="53029">MTAASSSASILPVILCGGSGTRLWPLSRKNAPKQFAPLLSKNSMFQETVLRVTGPKVLAPLVICNAEQRFIVAEQLRAIGIKPSAIMLEPEGRDSAPAIAAAAVWASKKAPDALLWVSPADALMETGPEWDRAFQAACEAAQAGAIATFGMKPTKAETGYGYIERGKPFENAQGDVIKGAFQVSRFTEKPDQTQAEAFLKSGRYDWNAGIFIAQAKTWIDEFQAHEPKVLKAAREALKDSQADLDFIRLDPKDFAKAPKISIDYAVAERTSKAVVVPASFTWSDVGSWSAVHEATPQDENGNAVRGDVVLHDAHDCYVRSEGMLTTVVGLEDVVVVTTRDAVLVTSRKRAQDIKPLVSKLQGLQRPEVINHKHVARPWGSYETIALGDRYQVKSIKVDPGKKLSLQKHHHRAEHWVVVSGTAIVTRGDERLQLTENESVYLPLGEVHRLENPGVIPLVLVEVQSGSYLGEDDIVRFEDDYARHK</sequence>
<dbReference type="CDD" id="cd02213">
    <property type="entry name" value="cupin_PMI_typeII_C"/>
    <property type="match status" value="1"/>
</dbReference>
<dbReference type="InterPro" id="IPR054566">
    <property type="entry name" value="ManC/GMP-like_b-helix"/>
</dbReference>
<dbReference type="EMBL" id="CP038231">
    <property type="protein sequence ID" value="QDH13415.1"/>
    <property type="molecule type" value="Genomic_DNA"/>
</dbReference>
<dbReference type="SUPFAM" id="SSF53448">
    <property type="entry name" value="Nucleotide-diphospho-sugar transferases"/>
    <property type="match status" value="1"/>
</dbReference>
<dbReference type="InterPro" id="IPR005835">
    <property type="entry name" value="NTP_transferase_dom"/>
</dbReference>
<dbReference type="InterPro" id="IPR049577">
    <property type="entry name" value="GMPP_N"/>
</dbReference>
<dbReference type="InterPro" id="IPR006375">
    <property type="entry name" value="Man1P_GuaTrfase/Man6P_Isoase"/>
</dbReference>
<evidence type="ECO:0000256" key="1">
    <source>
        <dbReference type="ARBA" id="ARBA00006115"/>
    </source>
</evidence>
<evidence type="ECO:0000256" key="8">
    <source>
        <dbReference type="RuleBase" id="RU004190"/>
    </source>
</evidence>
<dbReference type="Pfam" id="PF22640">
    <property type="entry name" value="ManC_GMP_beta-helix"/>
    <property type="match status" value="1"/>
</dbReference>
<dbReference type="InterPro" id="IPR011051">
    <property type="entry name" value="RmlC_Cupin_sf"/>
</dbReference>
<dbReference type="InterPro" id="IPR014710">
    <property type="entry name" value="RmlC-like_jellyroll"/>
</dbReference>
<evidence type="ECO:0000256" key="2">
    <source>
        <dbReference type="ARBA" id="ARBA00012387"/>
    </source>
</evidence>
<dbReference type="Pfam" id="PF01050">
    <property type="entry name" value="MannoseP_isomer"/>
    <property type="match status" value="1"/>
</dbReference>
<keyword evidence="6" id="KW-0342">GTP-binding</keyword>
<gene>
    <name evidence="12" type="ORF">E3E12_03450</name>
</gene>
<dbReference type="AlphaFoldDB" id="A0A4Y6UBC4"/>
<dbReference type="PANTHER" id="PTHR46390:SF1">
    <property type="entry name" value="MANNOSE-1-PHOSPHATE GUANYLYLTRANSFERASE"/>
    <property type="match status" value="1"/>
</dbReference>
<feature type="domain" description="Mannose-6-phosphate isomerase type II C-terminal" evidence="10">
    <location>
        <begin position="365"/>
        <end position="478"/>
    </location>
</feature>
<dbReference type="FunFam" id="2.60.120.10:FF:000032">
    <property type="entry name" value="Mannose-1-phosphate guanylyltransferase/mannose-6-phosphate isomerase"/>
    <property type="match status" value="1"/>
</dbReference>
<dbReference type="CDD" id="cd02509">
    <property type="entry name" value="GDP-M1P_Guanylyltransferase"/>
    <property type="match status" value="1"/>
</dbReference>
<dbReference type="NCBIfam" id="TIGR01479">
    <property type="entry name" value="GMP_PMI"/>
    <property type="match status" value="1"/>
</dbReference>
<keyword evidence="3 12" id="KW-0808">Transferase</keyword>
<evidence type="ECO:0000256" key="7">
    <source>
        <dbReference type="ARBA" id="ARBA00047343"/>
    </source>
</evidence>
<dbReference type="InterPro" id="IPR051161">
    <property type="entry name" value="Mannose-6P_isomerase_type2"/>
</dbReference>
<dbReference type="KEGG" id="swf:E3E12_03450"/>
<accession>A0A4Y6UBC4</accession>
<protein>
    <recommendedName>
        <fullName evidence="2">mannose-1-phosphate guanylyltransferase</fullName>
        <ecNumber evidence="2">2.7.7.13</ecNumber>
    </recommendedName>
</protein>
<dbReference type="GO" id="GO:0005525">
    <property type="term" value="F:GTP binding"/>
    <property type="evidence" value="ECO:0007669"/>
    <property type="project" value="UniProtKB-KW"/>
</dbReference>
<dbReference type="PANTHER" id="PTHR46390">
    <property type="entry name" value="MANNOSE-1-PHOSPHATE GUANYLYLTRANSFERASE"/>
    <property type="match status" value="1"/>
</dbReference>
<dbReference type="GO" id="GO:0016853">
    <property type="term" value="F:isomerase activity"/>
    <property type="evidence" value="ECO:0007669"/>
    <property type="project" value="UniProtKB-KW"/>
</dbReference>
<feature type="domain" description="MannoseP isomerase/GMP-like beta-helix" evidence="11">
    <location>
        <begin position="306"/>
        <end position="360"/>
    </location>
</feature>
<dbReference type="GO" id="GO:0004475">
    <property type="term" value="F:mannose-1-phosphate guanylyltransferase (GTP) activity"/>
    <property type="evidence" value="ECO:0007669"/>
    <property type="project" value="UniProtKB-EC"/>
</dbReference>
<dbReference type="Pfam" id="PF00483">
    <property type="entry name" value="NTP_transferase"/>
    <property type="match status" value="1"/>
</dbReference>
<proteinExistence type="inferred from homology"/>
<evidence type="ECO:0000313" key="13">
    <source>
        <dbReference type="Proteomes" id="UP000318709"/>
    </source>
</evidence>
<evidence type="ECO:0000259" key="11">
    <source>
        <dbReference type="Pfam" id="PF22640"/>
    </source>
</evidence>
<dbReference type="FunFam" id="3.90.550.10:FF:000046">
    <property type="entry name" value="Mannose-1-phosphate guanylyltransferase (GDP)"/>
    <property type="match status" value="1"/>
</dbReference>
<dbReference type="EC" id="2.7.7.13" evidence="2"/>
<evidence type="ECO:0000259" key="10">
    <source>
        <dbReference type="Pfam" id="PF01050"/>
    </source>
</evidence>
<dbReference type="Gene3D" id="3.90.550.10">
    <property type="entry name" value="Spore Coat Polysaccharide Biosynthesis Protein SpsA, Chain A"/>
    <property type="match status" value="1"/>
</dbReference>
<dbReference type="Proteomes" id="UP000318709">
    <property type="component" value="Chromosome"/>
</dbReference>
<dbReference type="GO" id="GO:0009298">
    <property type="term" value="P:GDP-mannose biosynthetic process"/>
    <property type="evidence" value="ECO:0007669"/>
    <property type="project" value="TreeGrafter"/>
</dbReference>
<dbReference type="OrthoDB" id="9806359at2"/>
<keyword evidence="13" id="KW-1185">Reference proteome</keyword>
<comment type="similarity">
    <text evidence="1 8">Belongs to the mannose-6-phosphate isomerase type 2 family.</text>
</comment>
<evidence type="ECO:0000256" key="6">
    <source>
        <dbReference type="ARBA" id="ARBA00023134"/>
    </source>
</evidence>
<dbReference type="SUPFAM" id="SSF51182">
    <property type="entry name" value="RmlC-like cupins"/>
    <property type="match status" value="1"/>
</dbReference>
<evidence type="ECO:0000256" key="3">
    <source>
        <dbReference type="ARBA" id="ARBA00022679"/>
    </source>
</evidence>